<feature type="non-terminal residue" evidence="1">
    <location>
        <position position="61"/>
    </location>
</feature>
<name>A0A7J8R4A8_GOSDV</name>
<evidence type="ECO:0000313" key="1">
    <source>
        <dbReference type="EMBL" id="MBA0608611.1"/>
    </source>
</evidence>
<comment type="caution">
    <text evidence="1">The sequence shown here is derived from an EMBL/GenBank/DDBJ whole genome shotgun (WGS) entry which is preliminary data.</text>
</comment>
<dbReference type="AlphaFoldDB" id="A0A7J8R4A8"/>
<organism evidence="1 2">
    <name type="scientific">Gossypium davidsonii</name>
    <name type="common">Davidson's cotton</name>
    <name type="synonym">Gossypium klotzschianum subsp. davidsonii</name>
    <dbReference type="NCBI Taxonomy" id="34287"/>
    <lineage>
        <taxon>Eukaryota</taxon>
        <taxon>Viridiplantae</taxon>
        <taxon>Streptophyta</taxon>
        <taxon>Embryophyta</taxon>
        <taxon>Tracheophyta</taxon>
        <taxon>Spermatophyta</taxon>
        <taxon>Magnoliopsida</taxon>
        <taxon>eudicotyledons</taxon>
        <taxon>Gunneridae</taxon>
        <taxon>Pentapetalae</taxon>
        <taxon>rosids</taxon>
        <taxon>malvids</taxon>
        <taxon>Malvales</taxon>
        <taxon>Malvaceae</taxon>
        <taxon>Malvoideae</taxon>
        <taxon>Gossypium</taxon>
    </lineage>
</organism>
<dbReference type="EMBL" id="JABFAC010000003">
    <property type="protein sequence ID" value="MBA0608611.1"/>
    <property type="molecule type" value="Genomic_DNA"/>
</dbReference>
<proteinExistence type="predicted"/>
<sequence length="61" mass="6938">AQDLWSLPGPDEKNWITSYGFVENDSDLVHGLLEVEGNPLYMMQNGSCSIVDQRNLYGKYE</sequence>
<gene>
    <name evidence="1" type="ORF">Godav_020807</name>
</gene>
<keyword evidence="2" id="KW-1185">Reference proteome</keyword>
<evidence type="ECO:0000313" key="2">
    <source>
        <dbReference type="Proteomes" id="UP000593561"/>
    </source>
</evidence>
<accession>A0A7J8R4A8</accession>
<reference evidence="1 2" key="1">
    <citation type="journal article" date="2019" name="Genome Biol. Evol.">
        <title>Insights into the evolution of the New World diploid cottons (Gossypium, subgenus Houzingenia) based on genome sequencing.</title>
        <authorList>
            <person name="Grover C.E."/>
            <person name="Arick M.A. 2nd"/>
            <person name="Thrash A."/>
            <person name="Conover J.L."/>
            <person name="Sanders W.S."/>
            <person name="Peterson D.G."/>
            <person name="Frelichowski J.E."/>
            <person name="Scheffler J.A."/>
            <person name="Scheffler B.E."/>
            <person name="Wendel J.F."/>
        </authorList>
    </citation>
    <scope>NUCLEOTIDE SEQUENCE [LARGE SCALE GENOMIC DNA]</scope>
    <source>
        <strain evidence="1">27</strain>
        <tissue evidence="1">Leaf</tissue>
    </source>
</reference>
<protein>
    <submittedName>
        <fullName evidence="1">Uncharacterized protein</fullName>
    </submittedName>
</protein>
<dbReference type="Proteomes" id="UP000593561">
    <property type="component" value="Unassembled WGS sequence"/>
</dbReference>